<name>A0A9D2ILA3_9BACT</name>
<dbReference type="PANTHER" id="PTHR31901">
    <property type="entry name" value="GH3 DOMAIN-CONTAINING PROTEIN"/>
    <property type="match status" value="1"/>
</dbReference>
<reference evidence="3" key="2">
    <citation type="submission" date="2021-04" db="EMBL/GenBank/DDBJ databases">
        <authorList>
            <person name="Gilroy R."/>
        </authorList>
    </citation>
    <scope>NUCLEOTIDE SEQUENCE</scope>
    <source>
        <strain evidence="3">ChiHjej11B10-19426</strain>
    </source>
</reference>
<dbReference type="GO" id="GO:0016881">
    <property type="term" value="F:acid-amino acid ligase activity"/>
    <property type="evidence" value="ECO:0007669"/>
    <property type="project" value="TreeGrafter"/>
</dbReference>
<gene>
    <name evidence="3" type="ORF">H9816_01345</name>
</gene>
<reference evidence="3" key="1">
    <citation type="journal article" date="2021" name="PeerJ">
        <title>Extensive microbial diversity within the chicken gut microbiome revealed by metagenomics and culture.</title>
        <authorList>
            <person name="Gilroy R."/>
            <person name="Ravi A."/>
            <person name="Getino M."/>
            <person name="Pursley I."/>
            <person name="Horton D.L."/>
            <person name="Alikhan N.F."/>
            <person name="Baker D."/>
            <person name="Gharbi K."/>
            <person name="Hall N."/>
            <person name="Watson M."/>
            <person name="Adriaenssens E.M."/>
            <person name="Foster-Nyarko E."/>
            <person name="Jarju S."/>
            <person name="Secka A."/>
            <person name="Antonio M."/>
            <person name="Oren A."/>
            <person name="Chaudhuri R.R."/>
            <person name="La Ragione R."/>
            <person name="Hildebrand F."/>
            <person name="Pallen M.J."/>
        </authorList>
    </citation>
    <scope>NUCLEOTIDE SEQUENCE</scope>
    <source>
        <strain evidence="3">ChiHjej11B10-19426</strain>
    </source>
</reference>
<organism evidence="3 4">
    <name type="scientific">Candidatus Tidjanibacter faecipullorum</name>
    <dbReference type="NCBI Taxonomy" id="2838766"/>
    <lineage>
        <taxon>Bacteria</taxon>
        <taxon>Pseudomonadati</taxon>
        <taxon>Bacteroidota</taxon>
        <taxon>Bacteroidia</taxon>
        <taxon>Bacteroidales</taxon>
        <taxon>Rikenellaceae</taxon>
        <taxon>Tidjanibacter</taxon>
    </lineage>
</organism>
<dbReference type="InterPro" id="IPR004993">
    <property type="entry name" value="GH3"/>
</dbReference>
<dbReference type="PANTHER" id="PTHR31901:SF9">
    <property type="entry name" value="GH3 DOMAIN-CONTAINING PROTEIN"/>
    <property type="match status" value="1"/>
</dbReference>
<dbReference type="EMBL" id="DXCC01000004">
    <property type="protein sequence ID" value="HIZ14550.1"/>
    <property type="molecule type" value="Genomic_DNA"/>
</dbReference>
<dbReference type="Pfam" id="PF23572">
    <property type="entry name" value="GH3_C"/>
    <property type="match status" value="1"/>
</dbReference>
<feature type="domain" description="GH3 C-terminal" evidence="2">
    <location>
        <begin position="380"/>
        <end position="491"/>
    </location>
</feature>
<dbReference type="Pfam" id="PF23571">
    <property type="entry name" value="GH3_M"/>
    <property type="match status" value="1"/>
</dbReference>
<comment type="caution">
    <text evidence="3">The sequence shown here is derived from an EMBL/GenBank/DDBJ whole genome shotgun (WGS) entry which is preliminary data.</text>
</comment>
<accession>A0A9D2ILA3</accession>
<protein>
    <submittedName>
        <fullName evidence="3">GH3 auxin-responsive promoter family protein</fullName>
    </submittedName>
</protein>
<dbReference type="Pfam" id="PF03321">
    <property type="entry name" value="GH3"/>
    <property type="match status" value="1"/>
</dbReference>
<evidence type="ECO:0000313" key="4">
    <source>
        <dbReference type="Proteomes" id="UP000824014"/>
    </source>
</evidence>
<evidence type="ECO:0000259" key="2">
    <source>
        <dbReference type="Pfam" id="PF23572"/>
    </source>
</evidence>
<dbReference type="AlphaFoldDB" id="A0A9D2ILA3"/>
<dbReference type="GO" id="GO:0005737">
    <property type="term" value="C:cytoplasm"/>
    <property type="evidence" value="ECO:0007669"/>
    <property type="project" value="TreeGrafter"/>
</dbReference>
<proteinExistence type="predicted"/>
<evidence type="ECO:0000259" key="1">
    <source>
        <dbReference type="Pfam" id="PF23571"/>
    </source>
</evidence>
<dbReference type="InterPro" id="IPR055377">
    <property type="entry name" value="GH3_M"/>
</dbReference>
<dbReference type="InterPro" id="IPR055378">
    <property type="entry name" value="GH3_C"/>
</dbReference>
<sequence>MPFITRIINSYFAKRLREIDRFRRHPAEVQQEQLDYLLRQGRRTEFGRDHALETVRSAEAFRNRLPVTDYEGIRPYIDRLRRGEANLLWPEPTRWFAKSSGTTDARSKFIPITSTCLQRSHMRGPKDIMALYCHLYPKTEVVGGKMLTLGGSKRIEHEGDRMLSGDLSAILIENTPALAHLLRVPDKKTALLPDFDEKVRRIAMQATRQDVRSFTGVPSWNLVMLNRILEYTGKDNILEVWPRMELFVHGGMNFQPYEAQYRRIIPSPEMRYMETYNASEGFFAIAEEPGRSDMLLMLDYGTYYEFQPVDRLDDPSAVVPLEGVRPGIPYAMIITSTNGLWRYMIGDTVEFVSTDPYTIRITGRTKLYINAFGEEVVIGNAEAAIQAACEATGAQIADYTAAPIYMEGRHKGAHEWIVEFHTPPSDKALFDRTLDETLRAVNSDYDAKRFKDTTLSAPRITAVPAGTFERWMRSKGKLGGQNKVPRLNNDRTYIDELTDFAGLTAQRPH</sequence>
<feature type="domain" description="GH3 middle" evidence="1">
    <location>
        <begin position="296"/>
        <end position="364"/>
    </location>
</feature>
<evidence type="ECO:0000313" key="3">
    <source>
        <dbReference type="EMBL" id="HIZ14550.1"/>
    </source>
</evidence>
<dbReference type="Proteomes" id="UP000824014">
    <property type="component" value="Unassembled WGS sequence"/>
</dbReference>